<protein>
    <submittedName>
        <fullName evidence="1">Uncharacterized protein</fullName>
    </submittedName>
</protein>
<sequence length="159" mass="18733">MALENIIPISFSDHELQQLSFGINAINKVLNGKTVTLSPEQRKQYGRIANQNKQIVDCAKKHMEKQPKWIPNFLDKEEFDRDYYTRKQIDSEVEKLKQLTQQLIDTKMLLDYDNYSNALSFYRMVRYLAGENEPNAEEVYQEMKILFGKNKTVTDESEE</sequence>
<dbReference type="Proteomes" id="UP000184432">
    <property type="component" value="Unassembled WGS sequence"/>
</dbReference>
<proteinExistence type="predicted"/>
<dbReference type="AlphaFoldDB" id="A0A1M6IR52"/>
<organism evidence="1 2">
    <name type="scientific">Aquimarina spongiae</name>
    <dbReference type="NCBI Taxonomy" id="570521"/>
    <lineage>
        <taxon>Bacteria</taxon>
        <taxon>Pseudomonadati</taxon>
        <taxon>Bacteroidota</taxon>
        <taxon>Flavobacteriia</taxon>
        <taxon>Flavobacteriales</taxon>
        <taxon>Flavobacteriaceae</taxon>
        <taxon>Aquimarina</taxon>
    </lineage>
</organism>
<reference evidence="2" key="1">
    <citation type="submission" date="2016-11" db="EMBL/GenBank/DDBJ databases">
        <authorList>
            <person name="Varghese N."/>
            <person name="Submissions S."/>
        </authorList>
    </citation>
    <scope>NUCLEOTIDE SEQUENCE [LARGE SCALE GENOMIC DNA]</scope>
    <source>
        <strain evidence="2">DSM 22623</strain>
    </source>
</reference>
<dbReference type="STRING" id="570521.SAMN04488508_10819"/>
<accession>A0A1M6IR52</accession>
<dbReference type="OrthoDB" id="5952844at2"/>
<dbReference type="EMBL" id="FQYP01000008">
    <property type="protein sequence ID" value="SHJ36877.1"/>
    <property type="molecule type" value="Genomic_DNA"/>
</dbReference>
<gene>
    <name evidence="1" type="ORF">SAMN04488508_10819</name>
</gene>
<evidence type="ECO:0000313" key="1">
    <source>
        <dbReference type="EMBL" id="SHJ36877.1"/>
    </source>
</evidence>
<keyword evidence="2" id="KW-1185">Reference proteome</keyword>
<evidence type="ECO:0000313" key="2">
    <source>
        <dbReference type="Proteomes" id="UP000184432"/>
    </source>
</evidence>
<dbReference type="RefSeq" id="WP_073318772.1">
    <property type="nucleotide sequence ID" value="NZ_FQYP01000008.1"/>
</dbReference>
<name>A0A1M6IR52_9FLAO</name>